<accession>A0A2M6P1P5</accession>
<comment type="caution">
    <text evidence="1">The sequence shown here is derived from an EMBL/GenBank/DDBJ whole genome shotgun (WGS) entry which is preliminary data.</text>
</comment>
<evidence type="ECO:0000313" key="1">
    <source>
        <dbReference type="EMBL" id="PIR77621.1"/>
    </source>
</evidence>
<proteinExistence type="predicted"/>
<protein>
    <submittedName>
        <fullName evidence="1">Uncharacterized protein</fullName>
    </submittedName>
</protein>
<organism evidence="1 2">
    <name type="scientific">Candidatus Magasanikbacteria bacterium CG10_big_fil_rev_8_21_14_0_10_38_6</name>
    <dbReference type="NCBI Taxonomy" id="1974647"/>
    <lineage>
        <taxon>Bacteria</taxon>
        <taxon>Candidatus Magasanikiibacteriota</taxon>
    </lineage>
</organism>
<gene>
    <name evidence="1" type="ORF">COU30_01445</name>
</gene>
<reference evidence="2" key="1">
    <citation type="submission" date="2017-09" db="EMBL/GenBank/DDBJ databases">
        <title>Depth-based differentiation of microbial function through sediment-hosted aquifers and enrichment of novel symbionts in the deep terrestrial subsurface.</title>
        <authorList>
            <person name="Probst A.J."/>
            <person name="Ladd B."/>
            <person name="Jarett J.K."/>
            <person name="Geller-Mcgrath D.E."/>
            <person name="Sieber C.M.K."/>
            <person name="Emerson J.B."/>
            <person name="Anantharaman K."/>
            <person name="Thomas B.C."/>
            <person name="Malmstrom R."/>
            <person name="Stieglmeier M."/>
            <person name="Klingl A."/>
            <person name="Woyke T."/>
            <person name="Ryan C.M."/>
            <person name="Banfield J.F."/>
        </authorList>
    </citation>
    <scope>NUCLEOTIDE SEQUENCE [LARGE SCALE GENOMIC DNA]</scope>
</reference>
<evidence type="ECO:0000313" key="2">
    <source>
        <dbReference type="Proteomes" id="UP000228528"/>
    </source>
</evidence>
<dbReference type="EMBL" id="PFBW01000062">
    <property type="protein sequence ID" value="PIR77621.1"/>
    <property type="molecule type" value="Genomic_DNA"/>
</dbReference>
<name>A0A2M6P1P5_9BACT</name>
<sequence length="137" mass="15898">MKEHDAGKKRFELDMIREQREQSRGSFHGDFMNKLNGLYTAATWDHPHFLKTCEDLSKKYNGKLIPTYEEYVQEVSGGDAKKISLLESTDETATKQLHELIDKINHAYTDTTLDETMFIALYNQINTLVNPPREKTE</sequence>
<dbReference type="AlphaFoldDB" id="A0A2M6P1P5"/>
<dbReference type="Proteomes" id="UP000228528">
    <property type="component" value="Unassembled WGS sequence"/>
</dbReference>